<organism evidence="2 3">
    <name type="scientific">Williamsoniiplasma luminosum</name>
    <dbReference type="NCBI Taxonomy" id="214888"/>
    <lineage>
        <taxon>Bacteria</taxon>
        <taxon>Bacillati</taxon>
        <taxon>Mycoplasmatota</taxon>
        <taxon>Mollicutes</taxon>
        <taxon>Entomoplasmatales</taxon>
        <taxon>Williamsoniiplasma</taxon>
    </lineage>
</organism>
<feature type="domain" description="Fido" evidence="1">
    <location>
        <begin position="66"/>
        <end position="214"/>
    </location>
</feature>
<dbReference type="InterPro" id="IPR003812">
    <property type="entry name" value="Fido"/>
</dbReference>
<dbReference type="InterPro" id="IPR053737">
    <property type="entry name" value="Type_II_TA_Toxin"/>
</dbReference>
<proteinExistence type="predicted"/>
<dbReference type="SUPFAM" id="SSF140931">
    <property type="entry name" value="Fic-like"/>
    <property type="match status" value="1"/>
</dbReference>
<dbReference type="InterPro" id="IPR036597">
    <property type="entry name" value="Fido-like_dom_sf"/>
</dbReference>
<dbReference type="AlphaFoldDB" id="A0A2S0NJZ3"/>
<gene>
    <name evidence="2" type="ORF">C5T88_01945</name>
</gene>
<reference evidence="3" key="1">
    <citation type="submission" date="2018-02" db="EMBL/GenBank/DDBJ databases">
        <title>Firefly genomes illuminate parallel origins of bioluminescence in beetles.</title>
        <authorList>
            <person name="Fallon T.R."/>
            <person name="Lower S.E.S."/>
            <person name="Behringer M."/>
            <person name="Weng J.-K."/>
        </authorList>
    </citation>
    <scope>NUCLEOTIDE SEQUENCE [LARGE SCALE GENOMIC DNA]</scope>
</reference>
<evidence type="ECO:0000259" key="1">
    <source>
        <dbReference type="PROSITE" id="PS51459"/>
    </source>
</evidence>
<evidence type="ECO:0000313" key="3">
    <source>
        <dbReference type="Proteomes" id="UP000239250"/>
    </source>
</evidence>
<sequence length="216" mass="25565">MSSKYRRAIFSEKDLLIFKEIYTTTPNLNIQSNCKNIEWTIENPPNFIHKRRFGVENISIELRILKFNEDFRDVLMIIIESAHKSAQMIRDVAGNYGEVSKGAVSATVDSLVVSWSYKYDEGKLTILDVLAELVYALACRHKFKDGNKRTALMTRMFLIQFFGLYVKKGTPEKDTFWDDFIVDIVERHSMIDEELHLKEIKEKWKKELYIWFKRYN</sequence>
<protein>
    <recommendedName>
        <fullName evidence="1">Fido domain-containing protein</fullName>
    </recommendedName>
</protein>
<accession>A0A2S0NJZ3</accession>
<dbReference type="PROSITE" id="PS51459">
    <property type="entry name" value="FIDO"/>
    <property type="match status" value="1"/>
</dbReference>
<dbReference type="RefSeq" id="WP_303662661.1">
    <property type="nucleotide sequence ID" value="NZ_CP027019.1"/>
</dbReference>
<evidence type="ECO:0000313" key="2">
    <source>
        <dbReference type="EMBL" id="AVP49337.1"/>
    </source>
</evidence>
<dbReference type="Pfam" id="PF02661">
    <property type="entry name" value="Fic"/>
    <property type="match status" value="1"/>
</dbReference>
<dbReference type="GO" id="GO:0016301">
    <property type="term" value="F:kinase activity"/>
    <property type="evidence" value="ECO:0007669"/>
    <property type="project" value="InterPro"/>
</dbReference>
<dbReference type="EMBL" id="CP027019">
    <property type="protein sequence ID" value="AVP49337.1"/>
    <property type="molecule type" value="Genomic_DNA"/>
</dbReference>
<dbReference type="Gene3D" id="1.20.120.1870">
    <property type="entry name" value="Fic/DOC protein, Fido domain"/>
    <property type="match status" value="1"/>
</dbReference>
<dbReference type="NCBIfam" id="TIGR01550">
    <property type="entry name" value="DOC_P1"/>
    <property type="match status" value="1"/>
</dbReference>
<name>A0A2S0NJZ3_9MOLU</name>
<dbReference type="Proteomes" id="UP000239250">
    <property type="component" value="Chromosome"/>
</dbReference>
<dbReference type="InterPro" id="IPR006440">
    <property type="entry name" value="Doc"/>
</dbReference>